<dbReference type="EMBL" id="JACDQQ010001341">
    <property type="protein sequence ID" value="MBA0086068.1"/>
    <property type="molecule type" value="Genomic_DNA"/>
</dbReference>
<organism evidence="1 2">
    <name type="scientific">Candidatus Acidiferrum panamense</name>
    <dbReference type="NCBI Taxonomy" id="2741543"/>
    <lineage>
        <taxon>Bacteria</taxon>
        <taxon>Pseudomonadati</taxon>
        <taxon>Acidobacteriota</taxon>
        <taxon>Terriglobia</taxon>
        <taxon>Candidatus Acidiferrales</taxon>
        <taxon>Candidatus Acidiferrum</taxon>
    </lineage>
</organism>
<evidence type="ECO:0000313" key="2">
    <source>
        <dbReference type="Proteomes" id="UP000567293"/>
    </source>
</evidence>
<name>A0A7V8SXJ7_9BACT</name>
<dbReference type="Proteomes" id="UP000567293">
    <property type="component" value="Unassembled WGS sequence"/>
</dbReference>
<feature type="non-terminal residue" evidence="1">
    <location>
        <position position="69"/>
    </location>
</feature>
<comment type="caution">
    <text evidence="1">The sequence shown here is derived from an EMBL/GenBank/DDBJ whole genome shotgun (WGS) entry which is preliminary data.</text>
</comment>
<accession>A0A7V8SXJ7</accession>
<evidence type="ECO:0000313" key="1">
    <source>
        <dbReference type="EMBL" id="MBA0086068.1"/>
    </source>
</evidence>
<dbReference type="AlphaFoldDB" id="A0A7V8SXJ7"/>
<gene>
    <name evidence="1" type="ORF">HRJ53_13800</name>
</gene>
<reference evidence="1" key="1">
    <citation type="submission" date="2020-06" db="EMBL/GenBank/DDBJ databases">
        <title>Legume-microbial interactions unlock mineral nutrients during tropical forest succession.</title>
        <authorList>
            <person name="Epihov D.Z."/>
        </authorList>
    </citation>
    <scope>NUCLEOTIDE SEQUENCE [LARGE SCALE GENOMIC DNA]</scope>
    <source>
        <strain evidence="1">Pan2503</strain>
    </source>
</reference>
<sequence>MSNTPRIATFRSSTVGLVAILAFAVSFTRAQSNLKYQLPPKAIVDIVDARPTPGVKLSPPAAGEKRWLL</sequence>
<keyword evidence="2" id="KW-1185">Reference proteome</keyword>
<protein>
    <submittedName>
        <fullName evidence="1">Uncharacterized protein</fullName>
    </submittedName>
</protein>
<proteinExistence type="predicted"/>